<dbReference type="Gene3D" id="3.20.20.30">
    <property type="entry name" value="Luciferase-like domain"/>
    <property type="match status" value="1"/>
</dbReference>
<keyword evidence="7" id="KW-1185">Reference proteome</keyword>
<keyword evidence="4" id="KW-0503">Monooxygenase</keyword>
<accession>A0A1G8E0F2</accession>
<dbReference type="Proteomes" id="UP000198923">
    <property type="component" value="Unassembled WGS sequence"/>
</dbReference>
<dbReference type="Pfam" id="PF00296">
    <property type="entry name" value="Bac_luciferase"/>
    <property type="match status" value="1"/>
</dbReference>
<keyword evidence="1" id="KW-0285">Flavoprotein</keyword>
<keyword evidence="3" id="KW-0560">Oxidoreductase</keyword>
<keyword evidence="2" id="KW-0288">FMN</keyword>
<reference evidence="6 7" key="1">
    <citation type="submission" date="2016-10" db="EMBL/GenBank/DDBJ databases">
        <authorList>
            <person name="de Groot N.N."/>
        </authorList>
    </citation>
    <scope>NUCLEOTIDE SEQUENCE [LARGE SCALE GENOMIC DNA]</scope>
    <source>
        <strain evidence="6 7">CPCC 201354</strain>
    </source>
</reference>
<dbReference type="OrthoDB" id="3206024at2"/>
<dbReference type="InterPro" id="IPR019921">
    <property type="entry name" value="Lucif-like_OxRdtase_Rv2161c"/>
</dbReference>
<evidence type="ECO:0000313" key="6">
    <source>
        <dbReference type="EMBL" id="SDH63452.1"/>
    </source>
</evidence>
<dbReference type="RefSeq" id="WP_093171998.1">
    <property type="nucleotide sequence ID" value="NZ_FNCN01000019.1"/>
</dbReference>
<dbReference type="EMBL" id="FNCN01000019">
    <property type="protein sequence ID" value="SDH63452.1"/>
    <property type="molecule type" value="Genomic_DNA"/>
</dbReference>
<evidence type="ECO:0000256" key="1">
    <source>
        <dbReference type="ARBA" id="ARBA00022630"/>
    </source>
</evidence>
<dbReference type="InterPro" id="IPR036661">
    <property type="entry name" value="Luciferase-like_sf"/>
</dbReference>
<evidence type="ECO:0000256" key="3">
    <source>
        <dbReference type="ARBA" id="ARBA00023002"/>
    </source>
</evidence>
<name>A0A1G8E0F2_9ACTN</name>
<evidence type="ECO:0000256" key="4">
    <source>
        <dbReference type="ARBA" id="ARBA00023033"/>
    </source>
</evidence>
<protein>
    <submittedName>
        <fullName evidence="6">Probable F420-dependent oxidoreductase, Rv2161c family</fullName>
    </submittedName>
</protein>
<feature type="domain" description="Luciferase-like" evidence="5">
    <location>
        <begin position="14"/>
        <end position="234"/>
    </location>
</feature>
<sequence length="307" mass="33231">MKISFAVPMSGSWATPANMARIARRAEELGYHELWTFQRLLVPVDRSLAPVYQSVQDPVATLAYLAGLTERIRLGAAILNIPLASPAYYAKQLATLQHLAAGRLTAGFGLGWMPEEFAASGVPMEGRGRRAEEFLEVVRRLWTREVAEFDGDVYTLPASRQEPRPGPAPSMLLGGNADAALRRVGRLADGWISSSSADLRRIDARIALVKDAAREAGRDPSALRFVVRGVTRVRPGGDPGRAPLTGSYDEIRSDVAGLAAMGVTEVFHDLNFDEEIGSVEADPVVSMRRAEEALELLAPGTDGRVGR</sequence>
<evidence type="ECO:0000256" key="2">
    <source>
        <dbReference type="ARBA" id="ARBA00022643"/>
    </source>
</evidence>
<dbReference type="STRING" id="504805.SAMN05421505_11968"/>
<dbReference type="GO" id="GO:0008726">
    <property type="term" value="F:alkanesulfonate monooxygenase activity"/>
    <property type="evidence" value="ECO:0007669"/>
    <property type="project" value="TreeGrafter"/>
</dbReference>
<proteinExistence type="predicted"/>
<evidence type="ECO:0000313" key="7">
    <source>
        <dbReference type="Proteomes" id="UP000198923"/>
    </source>
</evidence>
<dbReference type="NCBIfam" id="TIGR03619">
    <property type="entry name" value="F420_Rv2161c"/>
    <property type="match status" value="1"/>
</dbReference>
<evidence type="ECO:0000259" key="5">
    <source>
        <dbReference type="Pfam" id="PF00296"/>
    </source>
</evidence>
<dbReference type="GO" id="GO:0046306">
    <property type="term" value="P:alkanesulfonate catabolic process"/>
    <property type="evidence" value="ECO:0007669"/>
    <property type="project" value="TreeGrafter"/>
</dbReference>
<dbReference type="SUPFAM" id="SSF51679">
    <property type="entry name" value="Bacterial luciferase-like"/>
    <property type="match status" value="1"/>
</dbReference>
<dbReference type="PANTHER" id="PTHR42847">
    <property type="entry name" value="ALKANESULFONATE MONOOXYGENASE"/>
    <property type="match status" value="1"/>
</dbReference>
<gene>
    <name evidence="6" type="ORF">SAMN05421505_11968</name>
</gene>
<dbReference type="InterPro" id="IPR050172">
    <property type="entry name" value="SsuD_RutA_monooxygenase"/>
</dbReference>
<dbReference type="AlphaFoldDB" id="A0A1G8E0F2"/>
<organism evidence="6 7">
    <name type="scientific">Sinosporangium album</name>
    <dbReference type="NCBI Taxonomy" id="504805"/>
    <lineage>
        <taxon>Bacteria</taxon>
        <taxon>Bacillati</taxon>
        <taxon>Actinomycetota</taxon>
        <taxon>Actinomycetes</taxon>
        <taxon>Streptosporangiales</taxon>
        <taxon>Streptosporangiaceae</taxon>
        <taxon>Sinosporangium</taxon>
    </lineage>
</organism>
<dbReference type="InterPro" id="IPR011251">
    <property type="entry name" value="Luciferase-like_dom"/>
</dbReference>
<dbReference type="PANTHER" id="PTHR42847:SF4">
    <property type="entry name" value="ALKANESULFONATE MONOOXYGENASE-RELATED"/>
    <property type="match status" value="1"/>
</dbReference>